<keyword evidence="2" id="KW-1185">Reference proteome</keyword>
<protein>
    <submittedName>
        <fullName evidence="1">Uncharacterized protein</fullName>
    </submittedName>
</protein>
<name>A0A328ZM05_9BURK</name>
<dbReference type="AlphaFoldDB" id="A0A328ZM05"/>
<dbReference type="Proteomes" id="UP000248856">
    <property type="component" value="Unassembled WGS sequence"/>
</dbReference>
<reference evidence="1 2" key="1">
    <citation type="submission" date="2018-06" db="EMBL/GenBank/DDBJ databases">
        <title>Genomic Encyclopedia of Archaeal and Bacterial Type Strains, Phase II (KMG-II): from individual species to whole genera.</title>
        <authorList>
            <person name="Goeker M."/>
        </authorList>
    </citation>
    <scope>NUCLEOTIDE SEQUENCE [LARGE SCALE GENOMIC DNA]</scope>
    <source>
        <strain evidence="1 2">CFPB 3232</strain>
    </source>
</reference>
<dbReference type="InterPro" id="IPR013320">
    <property type="entry name" value="ConA-like_dom_sf"/>
</dbReference>
<dbReference type="EMBL" id="QLTA01000002">
    <property type="protein sequence ID" value="RAR86053.1"/>
    <property type="molecule type" value="Genomic_DNA"/>
</dbReference>
<gene>
    <name evidence="1" type="ORF">AX018_100214</name>
</gene>
<dbReference type="SUPFAM" id="SSF49899">
    <property type="entry name" value="Concanavalin A-like lectins/glucanases"/>
    <property type="match status" value="1"/>
</dbReference>
<organism evidence="1 2">
    <name type="scientific">Paracidovorax anthurii</name>
    <dbReference type="NCBI Taxonomy" id="78229"/>
    <lineage>
        <taxon>Bacteria</taxon>
        <taxon>Pseudomonadati</taxon>
        <taxon>Pseudomonadota</taxon>
        <taxon>Betaproteobacteria</taxon>
        <taxon>Burkholderiales</taxon>
        <taxon>Comamonadaceae</taxon>
        <taxon>Paracidovorax</taxon>
    </lineage>
</organism>
<dbReference type="Gene3D" id="2.60.120.200">
    <property type="match status" value="1"/>
</dbReference>
<proteinExistence type="predicted"/>
<comment type="caution">
    <text evidence="1">The sequence shown here is derived from an EMBL/GenBank/DDBJ whole genome shotgun (WGS) entry which is preliminary data.</text>
</comment>
<dbReference type="RefSeq" id="WP_415841979.1">
    <property type="nucleotide sequence ID" value="NZ_CBCSGC010000002.1"/>
</dbReference>
<evidence type="ECO:0000313" key="2">
    <source>
        <dbReference type="Proteomes" id="UP000248856"/>
    </source>
</evidence>
<sequence length="467" mass="49139">MAAARYWRLVALRAWGLGGISISETALYTASGRADGAATLTSRIAPASGSVSALQDGLAAVAVSWDAAQIAAPGWALVWEFPAPTEIVSVGIGSGADRAHYPTELRVESSLDGVAWSVLGEVAGLLYPGPYTLGSVDDLRKHVLALDFNGSAISDTYGHAVTVYGGARIASSAPLIDGTPYLDLAGGNDYIEVANAADLDLGNSYEIGFDLFVPTGSTVGAIWHQGFYSADQLNWPSPGVSIRLLDDRIRFYFFATTYADEQYLDVQYAPNTAQRWRMVRSGTDGTIWRDGAQVATRSGLGTLPAPTRPLQIGRWTFSHGTPAMQARIDNLYADAGLQLAATGAQRVQPVHVSGVAVGAAADAAQGLSAPAPSGAHLAHDAEFGGVGRIWGTTKTKGTAVNVPTKARVVLLHQRSKVVARETWSDPSTGAFAFESIDTRQEFVVLAEDAAGLFRPVVANRLVPEVAA</sequence>
<accession>A0A328ZM05</accession>
<evidence type="ECO:0000313" key="1">
    <source>
        <dbReference type="EMBL" id="RAR86053.1"/>
    </source>
</evidence>